<proteinExistence type="predicted"/>
<name>X0T967_9ZZZZ</name>
<organism evidence="1">
    <name type="scientific">marine sediment metagenome</name>
    <dbReference type="NCBI Taxonomy" id="412755"/>
    <lineage>
        <taxon>unclassified sequences</taxon>
        <taxon>metagenomes</taxon>
        <taxon>ecological metagenomes</taxon>
    </lineage>
</organism>
<evidence type="ECO:0000313" key="1">
    <source>
        <dbReference type="EMBL" id="GAF90013.1"/>
    </source>
</evidence>
<dbReference type="EMBL" id="BARS01016720">
    <property type="protein sequence ID" value="GAF90013.1"/>
    <property type="molecule type" value="Genomic_DNA"/>
</dbReference>
<sequence>DSLKGWGNLWVSPADNAANVKGIWVDRLWLVMED</sequence>
<protein>
    <submittedName>
        <fullName evidence="1">Uncharacterized protein</fullName>
    </submittedName>
</protein>
<comment type="caution">
    <text evidence="1">The sequence shown here is derived from an EMBL/GenBank/DDBJ whole genome shotgun (WGS) entry which is preliminary data.</text>
</comment>
<dbReference type="AlphaFoldDB" id="X0T967"/>
<accession>X0T967</accession>
<reference evidence="1" key="1">
    <citation type="journal article" date="2014" name="Front. Microbiol.">
        <title>High frequency of phylogenetically diverse reductive dehalogenase-homologous genes in deep subseafloor sedimentary metagenomes.</title>
        <authorList>
            <person name="Kawai M."/>
            <person name="Futagami T."/>
            <person name="Toyoda A."/>
            <person name="Takaki Y."/>
            <person name="Nishi S."/>
            <person name="Hori S."/>
            <person name="Arai W."/>
            <person name="Tsubouchi T."/>
            <person name="Morono Y."/>
            <person name="Uchiyama I."/>
            <person name="Ito T."/>
            <person name="Fujiyama A."/>
            <person name="Inagaki F."/>
            <person name="Takami H."/>
        </authorList>
    </citation>
    <scope>NUCLEOTIDE SEQUENCE</scope>
    <source>
        <strain evidence="1">Expedition CK06-06</strain>
    </source>
</reference>
<gene>
    <name evidence="1" type="ORF">S01H1_27458</name>
</gene>
<feature type="non-terminal residue" evidence="1">
    <location>
        <position position="1"/>
    </location>
</feature>